<dbReference type="Proteomes" id="UP001248709">
    <property type="component" value="Unassembled WGS sequence"/>
</dbReference>
<proteinExistence type="predicted"/>
<evidence type="ECO:0000313" key="2">
    <source>
        <dbReference type="Proteomes" id="UP001248709"/>
    </source>
</evidence>
<gene>
    <name evidence="1" type="ORF">J2Z22_000662</name>
</gene>
<dbReference type="EMBL" id="JAUSUY010000002">
    <property type="protein sequence ID" value="MDT3425149.1"/>
    <property type="molecule type" value="Genomic_DNA"/>
</dbReference>
<sequence length="109" mass="12100">MKGLGLATLQFKWTVKELAPNHGLGVDAGSLKFHADGTFSIEVKNAYLRSLGAFAQFFNEKGEQIKNPAGWEEKLPEFMRSWFETDSKKFITPVSAVNSEMGMPMPTVS</sequence>
<keyword evidence="2" id="KW-1185">Reference proteome</keyword>
<protein>
    <submittedName>
        <fullName evidence="1">Uncharacterized protein</fullName>
    </submittedName>
</protein>
<reference evidence="1 2" key="1">
    <citation type="submission" date="2023-07" db="EMBL/GenBank/DDBJ databases">
        <title>Genomic Encyclopedia of Type Strains, Phase IV (KMG-IV): sequencing the most valuable type-strain genomes for metagenomic binning, comparative biology and taxonomic classification.</title>
        <authorList>
            <person name="Goeker M."/>
        </authorList>
    </citation>
    <scope>NUCLEOTIDE SEQUENCE [LARGE SCALE GENOMIC DNA]</scope>
    <source>
        <strain evidence="1 2">T98</strain>
    </source>
</reference>
<dbReference type="RefSeq" id="WP_025702198.1">
    <property type="nucleotide sequence ID" value="NZ_JAUSUY010000002.1"/>
</dbReference>
<evidence type="ECO:0000313" key="1">
    <source>
        <dbReference type="EMBL" id="MDT3425149.1"/>
    </source>
</evidence>
<name>A0ABU3H2U7_9BACL</name>
<accession>A0ABU3H2U7</accession>
<comment type="caution">
    <text evidence="1">The sequence shown here is derived from an EMBL/GenBank/DDBJ whole genome shotgun (WGS) entry which is preliminary data.</text>
</comment>
<organism evidence="1 2">
    <name type="scientific">Paenibacillus forsythiae</name>
    <dbReference type="NCBI Taxonomy" id="365616"/>
    <lineage>
        <taxon>Bacteria</taxon>
        <taxon>Bacillati</taxon>
        <taxon>Bacillota</taxon>
        <taxon>Bacilli</taxon>
        <taxon>Bacillales</taxon>
        <taxon>Paenibacillaceae</taxon>
        <taxon>Paenibacillus</taxon>
    </lineage>
</organism>